<dbReference type="OrthoDB" id="8448880at2"/>
<organism evidence="1 2">
    <name type="scientific">Kordiimonas lacus</name>
    <dbReference type="NCBI Taxonomy" id="637679"/>
    <lineage>
        <taxon>Bacteria</taxon>
        <taxon>Pseudomonadati</taxon>
        <taxon>Pseudomonadota</taxon>
        <taxon>Alphaproteobacteria</taxon>
        <taxon>Kordiimonadales</taxon>
        <taxon>Kordiimonadaceae</taxon>
        <taxon>Kordiimonas</taxon>
    </lineage>
</organism>
<dbReference type="AlphaFoldDB" id="A0A1G7AAM4"/>
<evidence type="ECO:0000313" key="1">
    <source>
        <dbReference type="EMBL" id="SDE11944.1"/>
    </source>
</evidence>
<dbReference type="RefSeq" id="WP_068303836.1">
    <property type="nucleotide sequence ID" value="NZ_DAIOMO010000004.1"/>
</dbReference>
<proteinExistence type="predicted"/>
<keyword evidence="2" id="KW-1185">Reference proteome</keyword>
<dbReference type="Proteomes" id="UP000183685">
    <property type="component" value="Unassembled WGS sequence"/>
</dbReference>
<reference evidence="1 2" key="1">
    <citation type="submission" date="2016-10" db="EMBL/GenBank/DDBJ databases">
        <authorList>
            <person name="de Groot N.N."/>
        </authorList>
    </citation>
    <scope>NUCLEOTIDE SEQUENCE [LARGE SCALE GENOMIC DNA]</scope>
    <source>
        <strain evidence="1 2">CGMCC 1.9109</strain>
    </source>
</reference>
<dbReference type="STRING" id="637679.GCA_001550055_01697"/>
<name>A0A1G7AAM4_9PROT</name>
<protein>
    <submittedName>
        <fullName evidence="1">Uncharacterized protein</fullName>
    </submittedName>
</protein>
<gene>
    <name evidence="1" type="ORF">SAMN04488071_2160</name>
</gene>
<sequence>MLKYDQSVELEALKRDPYAYFKSPKDVTENDTLKVSEKFAILDAMEHEVMELQKASEENMGGGERLSLKDVLDARRSLKDAD</sequence>
<dbReference type="EMBL" id="FNAK01000004">
    <property type="protein sequence ID" value="SDE11944.1"/>
    <property type="molecule type" value="Genomic_DNA"/>
</dbReference>
<evidence type="ECO:0000313" key="2">
    <source>
        <dbReference type="Proteomes" id="UP000183685"/>
    </source>
</evidence>
<accession>A0A1G7AAM4</accession>